<dbReference type="GO" id="GO:0016020">
    <property type="term" value="C:membrane"/>
    <property type="evidence" value="ECO:0007669"/>
    <property type="project" value="UniProtKB-SubCell"/>
</dbReference>
<sequence>MTFTSNGIGKLVFDTRKSDVSFTSKNGYIDNIKITERNGNTTEYTFNTETGDVKVVETGNVTIVENSDIENIENSYGGAGLIIPPPEKIETPTPQPASPIIIDLDGDGVETVGLSAGIYFDHNGDGFKESTGFSAADDGLLVRDINGDGIINSGTELFGNETLLADGSYASNGFVALAELDSNGDGVIDVNDELFGELRVFQDIDQDGETDEGELLTLFEAGVESLSIDYMTQDFIDDFGNEHRQVGSYTNTAGHTVTMTDVWFTQNPTDTLHDFVDLPYTVASLPDLQGYGQVYSLHQAMARDESGELQNLVTQFLVASSRAESQVLLEQIIFSWTGQEGSYQEYYQAPIDARKIGALEAIYGFNIPLPLGSGWQYARDYEKIYNSFSDRIFYQLAAQSHLKPFFQEVSWSKNPETGIWEGNFTKVVDDLFDYAEANPLQTDVLFYFVQAIQGISPFGTINQARLIDAVDQFIQASDISNYSEETISFVTAAVRDTGDSDNITGGENRDILFGFSGNDSLHGLAGNDVLNGGQGDDKLYGGRGNDVYQFGVGYGRDIIYNPDTDTGRYDVVRLIGGIAPNDITLSRRGDDLFITINGTKDVLHVESHFGLEGATKRYIDAIIFDDGSVIDVSPSHFDQINVSSQVITSGDDELHGTSEDDVINGLGGNDSLHGKKGADVLIGESGHDKLFGGEGDDRLEGNNGNDLIYGDEGEDSLIGGAGHDKLLGGTGDDSLRGDKGDDLLIGGQGDDYYLFNLGDGLDAIDNRGRKGDTDRILLGEGVLPDQVKIRRVDNDLIIIIQEGVDEIRVANYYINEASRIDYLVFNDPNSSVALWDAATLEAKADQATGENDELLGNTENNTLNGLTGDDILIGYDGDDNLFGSEGNDNIQGGRGDDILIGGLGDDFLSGGAGSDTYVIAADGSHDIILDYDNSNEYLDRIVFDDGITQEHVSYRRTTSDLIIEINKDGVLSTVTIENGFISGVSGINGFSNRRILVDQLEFSDNTTVSIETVLASAAFWAGTDSAETIYGYQGADTLTGAGGQDSLYGGDGNDTLNGGAGDDTLYGGHGDDTLDGGAGNDILYGSSGSDTYYWGLGSGNDQIYTQKALESDGSDFDKLVFKEGITASDLTCSRYRSHLRVTLNSSGETVLINDYFSHTPKLDPIRFELADGTILDIAEEANKLHIGTKESEILVGGDLDENLIGLDGDDELYGQAGDDKLDGGSGNDYLVGGSGNDILDGGSGEDNLSGGAGNDILDGGKGDDFLAGGSGSDIYRWGYGSGNDQIRNYTQILPDDNTDIDKLVFKQGITASDITWSYEGDDLLVTLNSSSETLRIKNHFNNDYINNKLKAVEFSDGTVLDLDSIENAIHTIKGNEGGDRLNGAKYDETLLGLGGNDYLYGNEGDDSLDGGLGNDYLNGGKGDDVLDGGAGNDSLKGGQGNDTYLWGKGSGNDTIHNYDRNDKSNPHKLDKLIFKAGVTESDLIWSRGIDDLRVTIKSTGETLSIKNHITYEGYQIDAVELADGTVLDLASIEKGLNTPIGTDNDEYLYGHLHDDVLKGLGGDDHLIGFGGDDILDGGAGDDKLEGRGGSDTYYWGAGSGNDSIENFSSSSYSSDDDFDKLVFKQGTSPSDLTWSRDGDDLTVMLNSSGETLTVVFYYTRGSWELDAFELADGTVLDRTAIEAEAAQSANIVMGTGDDESIYASESDEVILGLSGNDRLYGRAGDDRLNGGAGDDRLKGQIGDDQLDGGAGDDDLYGGAGNDVYYWGLGSGNDRIYNHDKWSPGDVSDIDKLVFKAGISASDLIWSQHGNDLRVTLVSSGETLSIKNHFDPEFNDSKIKVIELANGTVLDLVSIEGSVIDASSINMGTEAGESIYTSDPDEVLLGLDGNDKLYGRAGDDRLYGGAGDDQLKGQIGNDILDGGAGDDTLYGGAGNDIYYWGLGSGNDRLYNHDKWSPGDASDIDKLVFKAGISANDLLWSRDGNDLKVMLVSSRETLSIKHYFNIEYSDSQLKAVELSDGTEINISELDESTPEGVNIFLGKQNDESLYSSEIGEMLLGLDGNDSLYGRAGDDILKGGAGDDILKGQVGNDILDGGSGDDILDGGAGSDTYYWGLGSGNDEIYNVDPWGRLPLDMGDYDSWSQRDANDVDKLVFKDGVSADDLVWSRDGDDLKVTLSSSGETLSIKHHFDNYTDDKFKLKVVELHDGSALDLAIISESIAKGGNIVIGTQGDESLYTSDLDETVLGLDGNDRLYGRAGNDILDGGKGDDRLKGQTGDDILDGGTGNDDLYGGAGNDVYYWGIGSGNDSIFNHDKYNPGNEGDIDKLVFKAGISSENLSWSRNDDDLQVQLKSTGEILTIKGYYQSGYDKIDRAELADGTIISLDDVINNPTPQTQESLSGLDSRLIKHDSFELLVQSISGFAGNSDDSASDKTHYVGSYLEKMTYSTD</sequence>
<name>A0A5S3X585_9GAMM</name>
<dbReference type="EMBL" id="PNCJ01000005">
    <property type="protein sequence ID" value="TMP39214.1"/>
    <property type="molecule type" value="Genomic_DNA"/>
</dbReference>
<evidence type="ECO:0000256" key="6">
    <source>
        <dbReference type="ARBA" id="ARBA00022837"/>
    </source>
</evidence>
<keyword evidence="6" id="KW-0106">Calcium</keyword>
<dbReference type="InterPro" id="IPR001343">
    <property type="entry name" value="Hemolysn_Ca-bd"/>
</dbReference>
<comment type="caution">
    <text evidence="10">The sequence shown here is derived from an EMBL/GenBank/DDBJ whole genome shotgun (WGS) entry which is preliminary data.</text>
</comment>
<reference evidence="10 11" key="1">
    <citation type="submission" date="2018-01" db="EMBL/GenBank/DDBJ databases">
        <authorList>
            <person name="Paulsen S."/>
            <person name="Gram L.K."/>
        </authorList>
    </citation>
    <scope>NUCLEOTIDE SEQUENCE [LARGE SCALE GENOMIC DNA]</scope>
    <source>
        <strain evidence="10 11">S2599</strain>
    </source>
</reference>
<evidence type="ECO:0000256" key="8">
    <source>
        <dbReference type="ARBA" id="ARBA00023136"/>
    </source>
</evidence>
<evidence type="ECO:0000256" key="1">
    <source>
        <dbReference type="ARBA" id="ARBA00004370"/>
    </source>
</evidence>
<evidence type="ECO:0000313" key="11">
    <source>
        <dbReference type="Proteomes" id="UP000306719"/>
    </source>
</evidence>
<dbReference type="InterPro" id="IPR003995">
    <property type="entry name" value="RTX_toxin_determinant-A"/>
</dbReference>
<feature type="domain" description="Haemolysin-type calcium binding-related" evidence="9">
    <location>
        <begin position="591"/>
        <end position="632"/>
    </location>
</feature>
<evidence type="ECO:0000256" key="5">
    <source>
        <dbReference type="ARBA" id="ARBA00022737"/>
    </source>
</evidence>
<keyword evidence="3" id="KW-0964">Secreted</keyword>
<keyword evidence="7" id="KW-0843">Virulence</keyword>
<dbReference type="PROSITE" id="PS00330">
    <property type="entry name" value="HEMOLYSIN_CALCIUM"/>
    <property type="match status" value="24"/>
</dbReference>
<comment type="subcellular location">
    <subcellularLocation>
        <location evidence="1">Membrane</location>
    </subcellularLocation>
    <subcellularLocation>
        <location evidence="2">Secreted</location>
    </subcellularLocation>
</comment>
<dbReference type="PRINTS" id="PR01488">
    <property type="entry name" value="RTXTOXINA"/>
</dbReference>
<dbReference type="PANTHER" id="PTHR38340:SF1">
    <property type="entry name" value="S-LAYER PROTEIN"/>
    <property type="match status" value="1"/>
</dbReference>
<keyword evidence="5" id="KW-0677">Repeat</keyword>
<dbReference type="InterPro" id="IPR050557">
    <property type="entry name" value="RTX_toxin/Mannuronan_C5-epim"/>
</dbReference>
<protein>
    <recommendedName>
        <fullName evidence="9">Haemolysin-type calcium binding-related domain-containing protein</fullName>
    </recommendedName>
</protein>
<feature type="domain" description="Haemolysin-type calcium binding-related" evidence="9">
    <location>
        <begin position="1322"/>
        <end position="1363"/>
    </location>
</feature>
<dbReference type="InterPro" id="IPR011049">
    <property type="entry name" value="Serralysin-like_metalloprot_C"/>
</dbReference>
<feature type="domain" description="Haemolysin-type calcium binding-related" evidence="9">
    <location>
        <begin position="1811"/>
        <end position="1851"/>
    </location>
</feature>
<feature type="domain" description="Haemolysin-type calcium binding-related" evidence="9">
    <location>
        <begin position="2344"/>
        <end position="2383"/>
    </location>
</feature>
<evidence type="ECO:0000259" key="9">
    <source>
        <dbReference type="Pfam" id="PF06594"/>
    </source>
</evidence>
<dbReference type="Gene3D" id="2.150.10.10">
    <property type="entry name" value="Serralysin-like metalloprotease, C-terminal"/>
    <property type="match status" value="11"/>
</dbReference>
<dbReference type="PRINTS" id="PR00313">
    <property type="entry name" value="CABNDNGRPT"/>
</dbReference>
<proteinExistence type="predicted"/>
<dbReference type="InterPro" id="IPR010566">
    <property type="entry name" value="Haemolys_ca-bd"/>
</dbReference>
<dbReference type="PANTHER" id="PTHR38340">
    <property type="entry name" value="S-LAYER PROTEIN"/>
    <property type="match status" value="1"/>
</dbReference>
<feature type="domain" description="Haemolysin-type calcium binding-related" evidence="9">
    <location>
        <begin position="795"/>
        <end position="827"/>
    </location>
</feature>
<keyword evidence="4" id="KW-0800">Toxin</keyword>
<organism evidence="10 11">
    <name type="scientific">Pseudoalteromonas rubra</name>
    <dbReference type="NCBI Taxonomy" id="43658"/>
    <lineage>
        <taxon>Bacteria</taxon>
        <taxon>Pseudomonadati</taxon>
        <taxon>Pseudomonadota</taxon>
        <taxon>Gammaproteobacteria</taxon>
        <taxon>Alteromonadales</taxon>
        <taxon>Pseudoalteromonadaceae</taxon>
        <taxon>Pseudoalteromonas</taxon>
    </lineage>
</organism>
<dbReference type="InterPro" id="IPR018511">
    <property type="entry name" value="Hemolysin-typ_Ca-bd_CS"/>
</dbReference>
<reference evidence="11" key="2">
    <citation type="submission" date="2019-06" db="EMBL/GenBank/DDBJ databases">
        <title>Co-occurence of chitin degradation, pigmentation and bioactivity in marine Pseudoalteromonas.</title>
        <authorList>
            <person name="Sonnenschein E.C."/>
            <person name="Bech P.K."/>
        </authorList>
    </citation>
    <scope>NUCLEOTIDE SEQUENCE [LARGE SCALE GENOMIC DNA]</scope>
    <source>
        <strain evidence="11">S2599</strain>
    </source>
</reference>
<dbReference type="GO" id="GO:0005509">
    <property type="term" value="F:calcium ion binding"/>
    <property type="evidence" value="ECO:0007669"/>
    <property type="project" value="InterPro"/>
</dbReference>
<accession>A0A5S3X585</accession>
<evidence type="ECO:0000256" key="3">
    <source>
        <dbReference type="ARBA" id="ARBA00022525"/>
    </source>
</evidence>
<dbReference type="Proteomes" id="UP000306719">
    <property type="component" value="Unassembled WGS sequence"/>
</dbReference>
<evidence type="ECO:0000256" key="2">
    <source>
        <dbReference type="ARBA" id="ARBA00004613"/>
    </source>
</evidence>
<evidence type="ECO:0000256" key="4">
    <source>
        <dbReference type="ARBA" id="ARBA00022656"/>
    </source>
</evidence>
<keyword evidence="8" id="KW-0472">Membrane</keyword>
<dbReference type="Pfam" id="PF00353">
    <property type="entry name" value="HemolysinCabind"/>
    <property type="match status" value="19"/>
</dbReference>
<evidence type="ECO:0000256" key="7">
    <source>
        <dbReference type="ARBA" id="ARBA00023026"/>
    </source>
</evidence>
<dbReference type="Pfam" id="PF06594">
    <property type="entry name" value="HCBP_related"/>
    <property type="match status" value="6"/>
</dbReference>
<gene>
    <name evidence="10" type="ORF">CWB98_01105</name>
</gene>
<dbReference type="GO" id="GO:0005576">
    <property type="term" value="C:extracellular region"/>
    <property type="evidence" value="ECO:0007669"/>
    <property type="project" value="UniProtKB-SubCell"/>
</dbReference>
<feature type="domain" description="Haemolysin-type calcium binding-related" evidence="9">
    <location>
        <begin position="1491"/>
        <end position="1530"/>
    </location>
</feature>
<dbReference type="SUPFAM" id="SSF51120">
    <property type="entry name" value="beta-Roll"/>
    <property type="match status" value="11"/>
</dbReference>
<evidence type="ECO:0000313" key="10">
    <source>
        <dbReference type="EMBL" id="TMP39214.1"/>
    </source>
</evidence>
<dbReference type="GO" id="GO:0090729">
    <property type="term" value="F:toxin activity"/>
    <property type="evidence" value="ECO:0007669"/>
    <property type="project" value="UniProtKB-KW"/>
</dbReference>